<dbReference type="RefSeq" id="WP_038060405.1">
    <property type="nucleotide sequence ID" value="NZ_DAINLL010000013.1"/>
</dbReference>
<proteinExistence type="predicted"/>
<dbReference type="Gene3D" id="1.10.10.1100">
    <property type="entry name" value="BFD-like [2Fe-2S]-binding domain"/>
    <property type="match status" value="1"/>
</dbReference>
<gene>
    <name evidence="1" type="ORF">DCE01_00495</name>
</gene>
<dbReference type="InterPro" id="IPR041854">
    <property type="entry name" value="BFD-like_2Fe2S-bd_dom_sf"/>
</dbReference>
<reference evidence="1 2" key="1">
    <citation type="journal article" date="2018" name="Nat. Biotechnol.">
        <title>A standardized bacterial taxonomy based on genome phylogeny substantially revises the tree of life.</title>
        <authorList>
            <person name="Parks D.H."/>
            <person name="Chuvochina M."/>
            <person name="Waite D.W."/>
            <person name="Rinke C."/>
            <person name="Skarshewski A."/>
            <person name="Chaumeil P.A."/>
            <person name="Hugenholtz P."/>
        </authorList>
    </citation>
    <scope>NUCLEOTIDE SEQUENCE [LARGE SCALE GENOMIC DNA]</scope>
    <source>
        <strain evidence="1">UBA12529</strain>
    </source>
</reference>
<dbReference type="AlphaFoldDB" id="A0A101FJQ4"/>
<protein>
    <submittedName>
        <fullName evidence="1">BFD-like (2Fe-2S) protein</fullName>
    </submittedName>
</protein>
<dbReference type="Proteomes" id="UP000257240">
    <property type="component" value="Unassembled WGS sequence"/>
</dbReference>
<evidence type="ECO:0000313" key="1">
    <source>
        <dbReference type="EMBL" id="HAA83264.1"/>
    </source>
</evidence>
<sequence length="52" mass="6196">MEELVCYCFGFTKEDIVRDVKENQGRSEILEFIMDKKRKGQCECHLKNPKKT</sequence>
<dbReference type="EMBL" id="DLVE01000006">
    <property type="protein sequence ID" value="HAA83264.1"/>
    <property type="molecule type" value="Genomic_DNA"/>
</dbReference>
<evidence type="ECO:0000313" key="2">
    <source>
        <dbReference type="Proteomes" id="UP000257240"/>
    </source>
</evidence>
<accession>A0A101FJQ4</accession>
<name>A0A101FJQ4_9BACT</name>
<comment type="caution">
    <text evidence="1">The sequence shown here is derived from an EMBL/GenBank/DDBJ whole genome shotgun (WGS) entry which is preliminary data.</text>
</comment>
<organism evidence="1 2">
    <name type="scientific">Thermodesulfobacterium commune</name>
    <dbReference type="NCBI Taxonomy" id="1741"/>
    <lineage>
        <taxon>Bacteria</taxon>
        <taxon>Pseudomonadati</taxon>
        <taxon>Thermodesulfobacteriota</taxon>
        <taxon>Thermodesulfobacteria</taxon>
        <taxon>Thermodesulfobacteriales</taxon>
        <taxon>Thermodesulfobacteriaceae</taxon>
        <taxon>Thermodesulfobacterium</taxon>
    </lineage>
</organism>